<comment type="caution">
    <text evidence="1">The sequence shown here is derived from an EMBL/GenBank/DDBJ whole genome shotgun (WGS) entry which is preliminary data.</text>
</comment>
<name>A0A2A2IG03_9BACI</name>
<protein>
    <submittedName>
        <fullName evidence="1">Uncharacterized protein</fullName>
    </submittedName>
</protein>
<dbReference type="EMBL" id="NPOA01000004">
    <property type="protein sequence ID" value="PAV30246.1"/>
    <property type="molecule type" value="Genomic_DNA"/>
</dbReference>
<keyword evidence="2" id="KW-1185">Reference proteome</keyword>
<dbReference type="Proteomes" id="UP000218887">
    <property type="component" value="Unassembled WGS sequence"/>
</dbReference>
<evidence type="ECO:0000313" key="2">
    <source>
        <dbReference type="Proteomes" id="UP000218887"/>
    </source>
</evidence>
<dbReference type="AlphaFoldDB" id="A0A2A2IG03"/>
<organism evidence="1 2">
    <name type="scientific">Virgibacillus profundi</name>
    <dbReference type="NCBI Taxonomy" id="2024555"/>
    <lineage>
        <taxon>Bacteria</taxon>
        <taxon>Bacillati</taxon>
        <taxon>Bacillota</taxon>
        <taxon>Bacilli</taxon>
        <taxon>Bacillales</taxon>
        <taxon>Bacillaceae</taxon>
        <taxon>Virgibacillus</taxon>
    </lineage>
</organism>
<proteinExistence type="predicted"/>
<reference evidence="1 2" key="1">
    <citation type="submission" date="2017-08" db="EMBL/GenBank/DDBJ databases">
        <title>Virgibacillus indicus sp. nov. and Virgibacillus profoundi sp. nov, two moderately halophilic bacteria isolated from marine sediment by using the Microfluidic Streak Plate.</title>
        <authorList>
            <person name="Xu B."/>
            <person name="Hu B."/>
            <person name="Wang J."/>
            <person name="Zhu Y."/>
            <person name="Huang L."/>
            <person name="Du W."/>
            <person name="Huang Y."/>
        </authorList>
    </citation>
    <scope>NUCLEOTIDE SEQUENCE [LARGE SCALE GENOMIC DNA]</scope>
    <source>
        <strain evidence="1 2">IO3-P3-H5</strain>
    </source>
</reference>
<evidence type="ECO:0000313" key="1">
    <source>
        <dbReference type="EMBL" id="PAV30246.1"/>
    </source>
</evidence>
<dbReference type="RefSeq" id="WP_095654848.1">
    <property type="nucleotide sequence ID" value="NZ_NPOA01000004.1"/>
</dbReference>
<accession>A0A2A2IG03</accession>
<gene>
    <name evidence="1" type="ORF">CIL05_07195</name>
</gene>
<sequence>MGKVIDLQEYRIEQQYIAFYSTRLDLSKDIQYKDKENRRDAAKKMQLSYMRVLTYGIDNKTS</sequence>